<evidence type="ECO:0000313" key="1">
    <source>
        <dbReference type="EMBL" id="KAJ6643595.1"/>
    </source>
</evidence>
<reference evidence="1" key="1">
    <citation type="submission" date="2022-07" db="EMBL/GenBank/DDBJ databases">
        <authorList>
            <person name="Trinca V."/>
            <person name="Uliana J.V.C."/>
            <person name="Torres T.T."/>
            <person name="Ward R.J."/>
            <person name="Monesi N."/>
        </authorList>
    </citation>
    <scope>NUCLEOTIDE SEQUENCE</scope>
    <source>
        <strain evidence="1">HSMRA1968</strain>
        <tissue evidence="1">Whole embryos</tissue>
    </source>
</reference>
<name>A0A9Q0N506_9DIPT</name>
<comment type="caution">
    <text evidence="1">The sequence shown here is derived from an EMBL/GenBank/DDBJ whole genome shotgun (WGS) entry which is preliminary data.</text>
</comment>
<gene>
    <name evidence="1" type="ORF">Bhyg_08558</name>
</gene>
<organism evidence="1 2">
    <name type="scientific">Pseudolycoriella hygida</name>
    <dbReference type="NCBI Taxonomy" id="35572"/>
    <lineage>
        <taxon>Eukaryota</taxon>
        <taxon>Metazoa</taxon>
        <taxon>Ecdysozoa</taxon>
        <taxon>Arthropoda</taxon>
        <taxon>Hexapoda</taxon>
        <taxon>Insecta</taxon>
        <taxon>Pterygota</taxon>
        <taxon>Neoptera</taxon>
        <taxon>Endopterygota</taxon>
        <taxon>Diptera</taxon>
        <taxon>Nematocera</taxon>
        <taxon>Sciaroidea</taxon>
        <taxon>Sciaridae</taxon>
        <taxon>Pseudolycoriella</taxon>
    </lineage>
</organism>
<accession>A0A9Q0N506</accession>
<proteinExistence type="predicted"/>
<evidence type="ECO:0000313" key="2">
    <source>
        <dbReference type="Proteomes" id="UP001151699"/>
    </source>
</evidence>
<sequence>MTHFKGLGVRMPKDIHFNIPGSDSGLDNYVHLLRSADGKVKEQTTNVCHYDVMFDLINTLAKEMENNENSTPIPPVSLFHSICDAFGCFC</sequence>
<dbReference type="AlphaFoldDB" id="A0A9Q0N506"/>
<protein>
    <submittedName>
        <fullName evidence="1">Uncharacterized protein</fullName>
    </submittedName>
</protein>
<dbReference type="EMBL" id="WJQU01000002">
    <property type="protein sequence ID" value="KAJ6643595.1"/>
    <property type="molecule type" value="Genomic_DNA"/>
</dbReference>
<dbReference type="Proteomes" id="UP001151699">
    <property type="component" value="Chromosome B"/>
</dbReference>
<keyword evidence="2" id="KW-1185">Reference proteome</keyword>